<keyword evidence="1" id="KW-0805">Transcription regulation</keyword>
<evidence type="ECO:0000313" key="6">
    <source>
        <dbReference type="EMBL" id="HJF84037.1"/>
    </source>
</evidence>
<reference evidence="6" key="2">
    <citation type="submission" date="2021-09" db="EMBL/GenBank/DDBJ databases">
        <authorList>
            <person name="Gilroy R."/>
        </authorList>
    </citation>
    <scope>NUCLEOTIDE SEQUENCE</scope>
    <source>
        <strain evidence="6">7318</strain>
    </source>
</reference>
<protein>
    <submittedName>
        <fullName evidence="6">FCD domain-containing protein</fullName>
    </submittedName>
</protein>
<evidence type="ECO:0000256" key="1">
    <source>
        <dbReference type="ARBA" id="ARBA00023015"/>
    </source>
</evidence>
<dbReference type="Pfam" id="PF07729">
    <property type="entry name" value="FCD"/>
    <property type="match status" value="1"/>
</dbReference>
<feature type="region of interest" description="Disordered" evidence="4">
    <location>
        <begin position="55"/>
        <end position="83"/>
    </location>
</feature>
<name>A0A921HK76_9FIRM</name>
<dbReference type="GO" id="GO:0003677">
    <property type="term" value="F:DNA binding"/>
    <property type="evidence" value="ECO:0007669"/>
    <property type="project" value="UniProtKB-KW"/>
</dbReference>
<dbReference type="InterPro" id="IPR008920">
    <property type="entry name" value="TF_FadR/GntR_C"/>
</dbReference>
<keyword evidence="3" id="KW-0804">Transcription</keyword>
<organism evidence="6 7">
    <name type="scientific">Megamonas hypermegale</name>
    <dbReference type="NCBI Taxonomy" id="158847"/>
    <lineage>
        <taxon>Bacteria</taxon>
        <taxon>Bacillati</taxon>
        <taxon>Bacillota</taxon>
        <taxon>Negativicutes</taxon>
        <taxon>Selenomonadales</taxon>
        <taxon>Selenomonadaceae</taxon>
        <taxon>Megamonas</taxon>
    </lineage>
</organism>
<evidence type="ECO:0000256" key="2">
    <source>
        <dbReference type="ARBA" id="ARBA00023125"/>
    </source>
</evidence>
<reference evidence="6" key="1">
    <citation type="journal article" date="2021" name="PeerJ">
        <title>Extensive microbial diversity within the chicken gut microbiome revealed by metagenomics and culture.</title>
        <authorList>
            <person name="Gilroy R."/>
            <person name="Ravi A."/>
            <person name="Getino M."/>
            <person name="Pursley I."/>
            <person name="Horton D.L."/>
            <person name="Alikhan N.F."/>
            <person name="Baker D."/>
            <person name="Gharbi K."/>
            <person name="Hall N."/>
            <person name="Watson M."/>
            <person name="Adriaenssens E.M."/>
            <person name="Foster-Nyarko E."/>
            <person name="Jarju S."/>
            <person name="Secka A."/>
            <person name="Antonio M."/>
            <person name="Oren A."/>
            <person name="Chaudhuri R.R."/>
            <person name="La Ragione R."/>
            <person name="Hildebrand F."/>
            <person name="Pallen M.J."/>
        </authorList>
    </citation>
    <scope>NUCLEOTIDE SEQUENCE</scope>
    <source>
        <strain evidence="6">7318</strain>
    </source>
</reference>
<feature type="non-terminal residue" evidence="6">
    <location>
        <position position="1"/>
    </location>
</feature>
<gene>
    <name evidence="6" type="ORF">K8V65_00005</name>
</gene>
<dbReference type="InterPro" id="IPR011711">
    <property type="entry name" value="GntR_C"/>
</dbReference>
<dbReference type="AlphaFoldDB" id="A0A921HK76"/>
<dbReference type="SUPFAM" id="SSF48008">
    <property type="entry name" value="GntR ligand-binding domain-like"/>
    <property type="match status" value="1"/>
</dbReference>
<feature type="domain" description="GntR C-terminal" evidence="5">
    <location>
        <begin position="1"/>
        <end position="65"/>
    </location>
</feature>
<evidence type="ECO:0000313" key="7">
    <source>
        <dbReference type="Proteomes" id="UP000780768"/>
    </source>
</evidence>
<evidence type="ECO:0000256" key="3">
    <source>
        <dbReference type="ARBA" id="ARBA00023163"/>
    </source>
</evidence>
<accession>A0A921HK76</accession>
<comment type="caution">
    <text evidence="6">The sequence shown here is derived from an EMBL/GenBank/DDBJ whole genome shotgun (WGS) entry which is preliminary data.</text>
</comment>
<evidence type="ECO:0000259" key="5">
    <source>
        <dbReference type="Pfam" id="PF07729"/>
    </source>
</evidence>
<evidence type="ECO:0000256" key="4">
    <source>
        <dbReference type="SAM" id="MobiDB-lite"/>
    </source>
</evidence>
<proteinExistence type="predicted"/>
<dbReference type="EMBL" id="DYVR01000001">
    <property type="protein sequence ID" value="HJF84037.1"/>
    <property type="molecule type" value="Genomic_DNA"/>
</dbReference>
<dbReference type="Gene3D" id="1.20.120.530">
    <property type="entry name" value="GntR ligand-binding domain-like"/>
    <property type="match status" value="1"/>
</dbReference>
<sequence>YQASRNNRLVGIIYNLREQLTSFRAKSMAYPGRLEETLEEHRRIVDTIAQGDVEGAQKASEYHMERSEHTLLLSMEDKEGNME</sequence>
<feature type="compositionally biased region" description="Basic and acidic residues" evidence="4">
    <location>
        <begin position="60"/>
        <end position="83"/>
    </location>
</feature>
<dbReference type="Proteomes" id="UP000780768">
    <property type="component" value="Unassembled WGS sequence"/>
</dbReference>
<keyword evidence="2" id="KW-0238">DNA-binding</keyword>